<comment type="caution">
    <text evidence="1">The sequence shown here is derived from an EMBL/GenBank/DDBJ whole genome shotgun (WGS) entry which is preliminary data.</text>
</comment>
<evidence type="ECO:0000313" key="1">
    <source>
        <dbReference type="EMBL" id="MCG4527572.1"/>
    </source>
</evidence>
<evidence type="ECO:0000313" key="2">
    <source>
        <dbReference type="Proteomes" id="UP001200313"/>
    </source>
</evidence>
<dbReference type="Proteomes" id="UP001200313">
    <property type="component" value="Unassembled WGS sequence"/>
</dbReference>
<protein>
    <submittedName>
        <fullName evidence="1">Uncharacterized protein</fullName>
    </submittedName>
</protein>
<proteinExistence type="predicted"/>
<dbReference type="EMBL" id="JAKNJB010000017">
    <property type="protein sequence ID" value="MCG4527572.1"/>
    <property type="molecule type" value="Genomic_DNA"/>
</dbReference>
<accession>A0ABS9M9T9</accession>
<reference evidence="1 2" key="1">
    <citation type="submission" date="2022-01" db="EMBL/GenBank/DDBJ databases">
        <title>Collection of gut derived symbiotic bacterial strains cultured from healthy donors.</title>
        <authorList>
            <person name="Lin H."/>
            <person name="Kohout C."/>
            <person name="Waligurski E."/>
            <person name="Pamer E.G."/>
        </authorList>
    </citation>
    <scope>NUCLEOTIDE SEQUENCE [LARGE SCALE GENOMIC DNA]</scope>
    <source>
        <strain evidence="1 2">DFI.3.7</strain>
    </source>
</reference>
<sequence length="250" mass="27949">MMELFLGTVQVNRQTRQPGDMAGNGPIRLADSTHKFAELICWLWHDGKLVADRNILKDVSFSRLDEANLCWGADVTIDGMLFQARLLRGERFGEFISDEFTEFWNTYGSKMITEEQLSLSWTLTAVSDERMALFRGGNSCGTDMPMGLSLRDRSKGIGYRPVLIPQGLNPKRAHTALGKKVILYGPDGIVIGNLKAVGDYELELVVPEDTRLEDSGFNGFACDIGDRHVVVDRGQVQCIQLLQNRPEIQP</sequence>
<name>A0ABS9M9T9_9FIRM</name>
<keyword evidence="2" id="KW-1185">Reference proteome</keyword>
<dbReference type="RefSeq" id="WP_177693426.1">
    <property type="nucleotide sequence ID" value="NZ_JAKNJB010000017.1"/>
</dbReference>
<gene>
    <name evidence="1" type="ORF">L0P79_10835</name>
</gene>
<organism evidence="1 2">
    <name type="scientific">Intestinimonas massiliensis</name>
    <name type="common">ex Afouda et al. 2020</name>
    <dbReference type="NCBI Taxonomy" id="1673721"/>
    <lineage>
        <taxon>Bacteria</taxon>
        <taxon>Bacillati</taxon>
        <taxon>Bacillota</taxon>
        <taxon>Clostridia</taxon>
        <taxon>Eubacteriales</taxon>
        <taxon>Intestinimonas</taxon>
    </lineage>
</organism>